<dbReference type="EMBL" id="JBBHJY010000005">
    <property type="protein sequence ID" value="MEJ6010519.1"/>
    <property type="molecule type" value="Genomic_DNA"/>
</dbReference>
<proteinExistence type="predicted"/>
<protein>
    <submittedName>
        <fullName evidence="1">Uncharacterized protein</fullName>
    </submittedName>
</protein>
<dbReference type="Proteomes" id="UP001379235">
    <property type="component" value="Unassembled WGS sequence"/>
</dbReference>
<dbReference type="RefSeq" id="WP_339967208.1">
    <property type="nucleotide sequence ID" value="NZ_JBBHJY010000005.1"/>
</dbReference>
<accession>A0ABU8S989</accession>
<reference evidence="1 2" key="1">
    <citation type="submission" date="2024-03" db="EMBL/GenBank/DDBJ databases">
        <authorList>
            <person name="Jo J.-H."/>
        </authorList>
    </citation>
    <scope>NUCLEOTIDE SEQUENCE [LARGE SCALE GENOMIC DNA]</scope>
    <source>
        <strain evidence="1 2">AS3R-12</strain>
    </source>
</reference>
<organism evidence="1 2">
    <name type="scientific">Novosphingobium aquae</name>
    <dbReference type="NCBI Taxonomy" id="3133435"/>
    <lineage>
        <taxon>Bacteria</taxon>
        <taxon>Pseudomonadati</taxon>
        <taxon>Pseudomonadota</taxon>
        <taxon>Alphaproteobacteria</taxon>
        <taxon>Sphingomonadales</taxon>
        <taxon>Sphingomonadaceae</taxon>
        <taxon>Novosphingobium</taxon>
    </lineage>
</organism>
<sequence>MIYRHLGNNAKIGVGFSVSDFSDELTNQSYTINRVFVNLLGKFSPSSRIIVGRVPHASNRRASIRAARQYGLAPRPVAICAAQEGG</sequence>
<comment type="caution">
    <text evidence="1">The sequence shown here is derived from an EMBL/GenBank/DDBJ whole genome shotgun (WGS) entry which is preliminary data.</text>
</comment>
<evidence type="ECO:0000313" key="1">
    <source>
        <dbReference type="EMBL" id="MEJ6010519.1"/>
    </source>
</evidence>
<evidence type="ECO:0000313" key="2">
    <source>
        <dbReference type="Proteomes" id="UP001379235"/>
    </source>
</evidence>
<keyword evidence="2" id="KW-1185">Reference proteome</keyword>
<gene>
    <name evidence="1" type="ORF">WG900_11390</name>
</gene>
<name>A0ABU8S989_9SPHN</name>